<feature type="transmembrane region" description="Helical" evidence="1">
    <location>
        <begin position="117"/>
        <end position="140"/>
    </location>
</feature>
<organism evidence="2 3">
    <name type="scientific">Algimonas arctica</name>
    <dbReference type="NCBI Taxonomy" id="1479486"/>
    <lineage>
        <taxon>Bacteria</taxon>
        <taxon>Pseudomonadati</taxon>
        <taxon>Pseudomonadota</taxon>
        <taxon>Alphaproteobacteria</taxon>
        <taxon>Maricaulales</taxon>
        <taxon>Robiginitomaculaceae</taxon>
        <taxon>Algimonas</taxon>
    </lineage>
</organism>
<protein>
    <submittedName>
        <fullName evidence="2">Uncharacterized protein</fullName>
    </submittedName>
</protein>
<reference evidence="2" key="2">
    <citation type="submission" date="2020-09" db="EMBL/GenBank/DDBJ databases">
        <authorList>
            <person name="Sun Q."/>
            <person name="Kim S."/>
        </authorList>
    </citation>
    <scope>NUCLEOTIDE SEQUENCE</scope>
    <source>
        <strain evidence="2">KCTC 32513</strain>
    </source>
</reference>
<dbReference type="Proteomes" id="UP000634004">
    <property type="component" value="Unassembled WGS sequence"/>
</dbReference>
<feature type="transmembrane region" description="Helical" evidence="1">
    <location>
        <begin position="63"/>
        <end position="84"/>
    </location>
</feature>
<dbReference type="EMBL" id="BMZH01000001">
    <property type="protein sequence ID" value="GHA83579.1"/>
    <property type="molecule type" value="Genomic_DNA"/>
</dbReference>
<keyword evidence="1" id="KW-0812">Transmembrane</keyword>
<evidence type="ECO:0000256" key="1">
    <source>
        <dbReference type="SAM" id="Phobius"/>
    </source>
</evidence>
<proteinExistence type="predicted"/>
<dbReference type="AlphaFoldDB" id="A0A8J3CNE4"/>
<keyword evidence="1" id="KW-0472">Membrane</keyword>
<accession>A0A8J3CNE4</accession>
<feature type="transmembrane region" description="Helical" evidence="1">
    <location>
        <begin position="365"/>
        <end position="384"/>
    </location>
</feature>
<feature type="transmembrane region" description="Helical" evidence="1">
    <location>
        <begin position="147"/>
        <end position="178"/>
    </location>
</feature>
<feature type="transmembrane region" description="Helical" evidence="1">
    <location>
        <begin position="270"/>
        <end position="287"/>
    </location>
</feature>
<evidence type="ECO:0000313" key="3">
    <source>
        <dbReference type="Proteomes" id="UP000634004"/>
    </source>
</evidence>
<evidence type="ECO:0000313" key="2">
    <source>
        <dbReference type="EMBL" id="GHA83579.1"/>
    </source>
</evidence>
<name>A0A8J3CNE4_9PROT</name>
<dbReference type="RefSeq" id="WP_189494792.1">
    <property type="nucleotide sequence ID" value="NZ_BMZH01000001.1"/>
</dbReference>
<feature type="transmembrane region" description="Helical" evidence="1">
    <location>
        <begin position="307"/>
        <end position="327"/>
    </location>
</feature>
<sequence length="450" mass="46842">MNGFIRKGLANDNIVSRRNLALAAGLPTAGDPPSQSPPPFPHESVITIEDPADHGVIWTTSRLTALVFFVVSSVLTLFSLRVGLPARETGLLCALSALAASAVLYGLPLWLTVARGVLALAVAVFASLALLILLPALNLWPSGAGPLLFSMIFAIVGTLTRSRACLSLAILALFGLMIDSDGLTRMRLDAQVATLGLFAIGLCGSVMAGSRIIAGVSLVAVMGATLTLMAAFGIPTPGALAILSVFAIASAIALRAYFNRGYVAAELPMILSGVVFALAAIGFQLFLMGDFAGQAGRFATPLPNLGVMILIAIQGMVLFVSLVGWFARRLSLADVMLTQAIFGLVCTIIADPMRLSRIGVGDPSLLLAGIVGLIVAGLAALMLYRSWLADRPILTSLSAMTVMIQIIFGMRLATGDFDVALAALVCAGLAMALAVVMALNPRNIRNRSLS</sequence>
<feature type="transmembrane region" description="Helical" evidence="1">
    <location>
        <begin position="91"/>
        <end position="111"/>
    </location>
</feature>
<gene>
    <name evidence="2" type="ORF">GCM10009069_03600</name>
</gene>
<keyword evidence="1" id="KW-1133">Transmembrane helix</keyword>
<feature type="transmembrane region" description="Helical" evidence="1">
    <location>
        <begin position="419"/>
        <end position="439"/>
    </location>
</feature>
<feature type="transmembrane region" description="Helical" evidence="1">
    <location>
        <begin position="334"/>
        <end position="353"/>
    </location>
</feature>
<reference evidence="2" key="1">
    <citation type="journal article" date="2014" name="Int. J. Syst. Evol. Microbiol.">
        <title>Complete genome sequence of Corynebacterium casei LMG S-19264T (=DSM 44701T), isolated from a smear-ripened cheese.</title>
        <authorList>
            <consortium name="US DOE Joint Genome Institute (JGI-PGF)"/>
            <person name="Walter F."/>
            <person name="Albersmeier A."/>
            <person name="Kalinowski J."/>
            <person name="Ruckert C."/>
        </authorList>
    </citation>
    <scope>NUCLEOTIDE SEQUENCE</scope>
    <source>
        <strain evidence="2">KCTC 32513</strain>
    </source>
</reference>
<feature type="transmembrane region" description="Helical" evidence="1">
    <location>
        <begin position="190"/>
        <end position="208"/>
    </location>
</feature>
<feature type="transmembrane region" description="Helical" evidence="1">
    <location>
        <begin position="240"/>
        <end position="258"/>
    </location>
</feature>
<comment type="caution">
    <text evidence="2">The sequence shown here is derived from an EMBL/GenBank/DDBJ whole genome shotgun (WGS) entry which is preliminary data.</text>
</comment>
<feature type="transmembrane region" description="Helical" evidence="1">
    <location>
        <begin position="393"/>
        <end position="413"/>
    </location>
</feature>
<keyword evidence="3" id="KW-1185">Reference proteome</keyword>